<dbReference type="EMBL" id="JAFEMO010000013">
    <property type="protein sequence ID" value="KAH7550627.1"/>
    <property type="molecule type" value="Genomic_DNA"/>
</dbReference>
<proteinExistence type="predicted"/>
<gene>
    <name evidence="2" type="ORF">JRO89_XS13G0234500</name>
</gene>
<sequence>MLRTAFFESPLYVHLSVFAEDAMGLVGVRRHCKCPYLEETCTPEPAFVYISTNEDDDYPEEEPISNKGSETHDDVADSEDLSKSNYNADSCEVVQDDDTVGSYSETVTVATVDGKDCNEDKSGDDSDDEQLFNATSFNWDNDFKLHDSVNDDTVGQTRNVGRSAITSTLVRIQLQVHRGPMRRYV</sequence>
<dbReference type="Proteomes" id="UP000827721">
    <property type="component" value="Unassembled WGS sequence"/>
</dbReference>
<evidence type="ECO:0000313" key="3">
    <source>
        <dbReference type="Proteomes" id="UP000827721"/>
    </source>
</evidence>
<name>A0ABQ8H9P4_9ROSI</name>
<protein>
    <submittedName>
        <fullName evidence="2">Uncharacterized protein</fullName>
    </submittedName>
</protein>
<reference evidence="2 3" key="1">
    <citation type="submission" date="2021-02" db="EMBL/GenBank/DDBJ databases">
        <title>Plant Genome Project.</title>
        <authorList>
            <person name="Zhang R.-G."/>
        </authorList>
    </citation>
    <scope>NUCLEOTIDE SEQUENCE [LARGE SCALE GENOMIC DNA]</scope>
    <source>
        <tissue evidence="2">Leaves</tissue>
    </source>
</reference>
<keyword evidence="3" id="KW-1185">Reference proteome</keyword>
<evidence type="ECO:0000256" key="1">
    <source>
        <dbReference type="SAM" id="MobiDB-lite"/>
    </source>
</evidence>
<comment type="caution">
    <text evidence="2">The sequence shown here is derived from an EMBL/GenBank/DDBJ whole genome shotgun (WGS) entry which is preliminary data.</text>
</comment>
<evidence type="ECO:0000313" key="2">
    <source>
        <dbReference type="EMBL" id="KAH7550627.1"/>
    </source>
</evidence>
<organism evidence="2 3">
    <name type="scientific">Xanthoceras sorbifolium</name>
    <dbReference type="NCBI Taxonomy" id="99658"/>
    <lineage>
        <taxon>Eukaryota</taxon>
        <taxon>Viridiplantae</taxon>
        <taxon>Streptophyta</taxon>
        <taxon>Embryophyta</taxon>
        <taxon>Tracheophyta</taxon>
        <taxon>Spermatophyta</taxon>
        <taxon>Magnoliopsida</taxon>
        <taxon>eudicotyledons</taxon>
        <taxon>Gunneridae</taxon>
        <taxon>Pentapetalae</taxon>
        <taxon>rosids</taxon>
        <taxon>malvids</taxon>
        <taxon>Sapindales</taxon>
        <taxon>Sapindaceae</taxon>
        <taxon>Xanthoceroideae</taxon>
        <taxon>Xanthoceras</taxon>
    </lineage>
</organism>
<accession>A0ABQ8H9P4</accession>
<feature type="region of interest" description="Disordered" evidence="1">
    <location>
        <begin position="55"/>
        <end position="87"/>
    </location>
</feature>